<name>R7UI14_CAPTE</name>
<dbReference type="EMBL" id="AMQN01008474">
    <property type="status" value="NOT_ANNOTATED_CDS"/>
    <property type="molecule type" value="Genomic_DNA"/>
</dbReference>
<dbReference type="PANTHER" id="PTHR11690">
    <property type="entry name" value="AMILORIDE-SENSITIVE SODIUM CHANNEL-RELATED"/>
    <property type="match status" value="1"/>
</dbReference>
<dbReference type="OMA" id="FGCRERS"/>
<evidence type="ECO:0000256" key="4">
    <source>
        <dbReference type="ARBA" id="ARBA00022692"/>
    </source>
</evidence>
<keyword evidence="8 12" id="KW-0472">Membrane</keyword>
<feature type="transmembrane region" description="Helical" evidence="12">
    <location>
        <begin position="39"/>
        <end position="57"/>
    </location>
</feature>
<keyword evidence="9 11" id="KW-0739">Sodium transport</keyword>
<keyword evidence="10 11" id="KW-0407">Ion channel</keyword>
<keyword evidence="5 12" id="KW-1133">Transmembrane helix</keyword>
<dbReference type="InterPro" id="IPR001873">
    <property type="entry name" value="ENaC"/>
</dbReference>
<keyword evidence="2 11" id="KW-0813">Transport</keyword>
<protein>
    <submittedName>
        <fullName evidence="13 14">Uncharacterized protein</fullName>
    </submittedName>
</protein>
<dbReference type="Gene3D" id="1.10.287.770">
    <property type="entry name" value="YojJ-like"/>
    <property type="match status" value="1"/>
</dbReference>
<evidence type="ECO:0000256" key="12">
    <source>
        <dbReference type="SAM" id="Phobius"/>
    </source>
</evidence>
<evidence type="ECO:0000256" key="2">
    <source>
        <dbReference type="ARBA" id="ARBA00022448"/>
    </source>
</evidence>
<dbReference type="STRING" id="283909.R7UI14"/>
<reference evidence="14" key="3">
    <citation type="submission" date="2015-06" db="UniProtKB">
        <authorList>
            <consortium name="EnsemblMetazoa"/>
        </authorList>
    </citation>
    <scope>IDENTIFICATION</scope>
</reference>
<evidence type="ECO:0000256" key="3">
    <source>
        <dbReference type="ARBA" id="ARBA00022461"/>
    </source>
</evidence>
<evidence type="ECO:0000256" key="7">
    <source>
        <dbReference type="ARBA" id="ARBA00023065"/>
    </source>
</evidence>
<accession>R7UI14</accession>
<organism evidence="13">
    <name type="scientific">Capitella teleta</name>
    <name type="common">Polychaete worm</name>
    <dbReference type="NCBI Taxonomy" id="283909"/>
    <lineage>
        <taxon>Eukaryota</taxon>
        <taxon>Metazoa</taxon>
        <taxon>Spiralia</taxon>
        <taxon>Lophotrochozoa</taxon>
        <taxon>Annelida</taxon>
        <taxon>Polychaeta</taxon>
        <taxon>Sedentaria</taxon>
        <taxon>Scolecida</taxon>
        <taxon>Capitellidae</taxon>
        <taxon>Capitella</taxon>
    </lineage>
</organism>
<comment type="similarity">
    <text evidence="11">Belongs to the amiloride-sensitive sodium channel (TC 1.A.6) family.</text>
</comment>
<dbReference type="Pfam" id="PF00858">
    <property type="entry name" value="ASC"/>
    <property type="match status" value="1"/>
</dbReference>
<evidence type="ECO:0000256" key="10">
    <source>
        <dbReference type="ARBA" id="ARBA00023303"/>
    </source>
</evidence>
<gene>
    <name evidence="13" type="ORF">CAPTEDRAFT_188964</name>
</gene>
<evidence type="ECO:0000256" key="8">
    <source>
        <dbReference type="ARBA" id="ARBA00023136"/>
    </source>
</evidence>
<dbReference type="GO" id="GO:0015280">
    <property type="term" value="F:ligand-gated sodium channel activity"/>
    <property type="evidence" value="ECO:0007669"/>
    <property type="project" value="TreeGrafter"/>
</dbReference>
<dbReference type="EMBL" id="KB303198">
    <property type="protein sequence ID" value="ELU03413.1"/>
    <property type="molecule type" value="Genomic_DNA"/>
</dbReference>
<dbReference type="AlphaFoldDB" id="R7UI14"/>
<dbReference type="FunCoup" id="R7UI14">
    <property type="interactions" value="96"/>
</dbReference>
<proteinExistence type="inferred from homology"/>
<dbReference type="HOGENOM" id="CLU_020415_3_2_1"/>
<evidence type="ECO:0000256" key="9">
    <source>
        <dbReference type="ARBA" id="ARBA00023201"/>
    </source>
</evidence>
<evidence type="ECO:0000256" key="1">
    <source>
        <dbReference type="ARBA" id="ARBA00004141"/>
    </source>
</evidence>
<dbReference type="OrthoDB" id="8065060at2759"/>
<evidence type="ECO:0000313" key="15">
    <source>
        <dbReference type="Proteomes" id="UP000014760"/>
    </source>
</evidence>
<comment type="subcellular location">
    <subcellularLocation>
        <location evidence="1">Membrane</location>
        <topology evidence="1">Multi-pass membrane protein</topology>
    </subcellularLocation>
</comment>
<keyword evidence="15" id="KW-1185">Reference proteome</keyword>
<dbReference type="PANTHER" id="PTHR11690:SF293">
    <property type="entry name" value="ACID-SENSING ION CHANNEL 1"/>
    <property type="match status" value="1"/>
</dbReference>
<dbReference type="EnsemblMetazoa" id="CapteT188964">
    <property type="protein sequence ID" value="CapteP188964"/>
    <property type="gene ID" value="CapteG188964"/>
</dbReference>
<dbReference type="Proteomes" id="UP000014760">
    <property type="component" value="Unassembled WGS sequence"/>
</dbReference>
<keyword evidence="3 11" id="KW-0894">Sodium channel</keyword>
<evidence type="ECO:0000313" key="13">
    <source>
        <dbReference type="EMBL" id="ELU03413.1"/>
    </source>
</evidence>
<evidence type="ECO:0000256" key="5">
    <source>
        <dbReference type="ARBA" id="ARBA00022989"/>
    </source>
</evidence>
<evidence type="ECO:0000313" key="14">
    <source>
        <dbReference type="EnsemblMetazoa" id="CapteP188964"/>
    </source>
</evidence>
<dbReference type="GO" id="GO:0005886">
    <property type="term" value="C:plasma membrane"/>
    <property type="evidence" value="ECO:0007669"/>
    <property type="project" value="TreeGrafter"/>
</dbReference>
<keyword evidence="7 11" id="KW-0406">Ion transport</keyword>
<reference evidence="15" key="1">
    <citation type="submission" date="2012-12" db="EMBL/GenBank/DDBJ databases">
        <authorList>
            <person name="Hellsten U."/>
            <person name="Grimwood J."/>
            <person name="Chapman J.A."/>
            <person name="Shapiro H."/>
            <person name="Aerts A."/>
            <person name="Otillar R.P."/>
            <person name="Terry A.Y."/>
            <person name="Boore J.L."/>
            <person name="Simakov O."/>
            <person name="Marletaz F."/>
            <person name="Cho S.-J."/>
            <person name="Edsinger-Gonzales E."/>
            <person name="Havlak P."/>
            <person name="Kuo D.-H."/>
            <person name="Larsson T."/>
            <person name="Lv J."/>
            <person name="Arendt D."/>
            <person name="Savage R."/>
            <person name="Osoegawa K."/>
            <person name="de Jong P."/>
            <person name="Lindberg D.R."/>
            <person name="Seaver E.C."/>
            <person name="Weisblat D.A."/>
            <person name="Putnam N.H."/>
            <person name="Grigoriev I.V."/>
            <person name="Rokhsar D.S."/>
        </authorList>
    </citation>
    <scope>NUCLEOTIDE SEQUENCE</scope>
    <source>
        <strain evidence="15">I ESC-2004</strain>
    </source>
</reference>
<sequence length="472" mass="53772">MAEKQGESVGQKLHEFAAHSTVHGVSHAWDIKRSGPRRVIWFLLLLGFCAFFLYVASDRIAKYKSHPIGTRIRVIDKKPTDFPAVTFCNMNVLRKTFIEADEFLLNVIRALKGDPRSTVNVSDPELRRRFDEKYTMGDIFKKGAHTPNTTFTKCIWGGEDDICHLYMTPYSTQMGHCFTFNSYDYVMQHGSLQANRIGVEGGLQLNLNVHQDEYLYQDFKHKSAGFKVLVHHPFTWPLISDLGTAIAPGTETYLAIEEVLVKRLPSDFGDESSCVSTDDPSFVNPLEFIEKYSKEGCVYNCLVKYVIHGKGCKCRPWNLHANNITDCSLGEYLDCVTIAQYEFSKNQTFLDLCDCRDTCTEAYFRVRKSEALYPSDLALGEMSAKEGRDETYFRKNIIDLKIYFESLSYELIEEYESYTLTDLQSDIGGNLGLCLGASFLSLAEFGEIILLLLTSMFKKCIRIETRATPETR</sequence>
<dbReference type="PRINTS" id="PR01078">
    <property type="entry name" value="AMINACHANNEL"/>
</dbReference>
<evidence type="ECO:0000256" key="11">
    <source>
        <dbReference type="RuleBase" id="RU000679"/>
    </source>
</evidence>
<keyword evidence="4 11" id="KW-0812">Transmembrane</keyword>
<evidence type="ECO:0000256" key="6">
    <source>
        <dbReference type="ARBA" id="ARBA00023053"/>
    </source>
</evidence>
<dbReference type="Gene3D" id="2.60.470.10">
    <property type="entry name" value="Acid-sensing ion channels like domains"/>
    <property type="match status" value="1"/>
</dbReference>
<keyword evidence="6" id="KW-0915">Sodium</keyword>
<reference evidence="13 15" key="2">
    <citation type="journal article" date="2013" name="Nature">
        <title>Insights into bilaterian evolution from three spiralian genomes.</title>
        <authorList>
            <person name="Simakov O."/>
            <person name="Marletaz F."/>
            <person name="Cho S.J."/>
            <person name="Edsinger-Gonzales E."/>
            <person name="Havlak P."/>
            <person name="Hellsten U."/>
            <person name="Kuo D.H."/>
            <person name="Larsson T."/>
            <person name="Lv J."/>
            <person name="Arendt D."/>
            <person name="Savage R."/>
            <person name="Osoegawa K."/>
            <person name="de Jong P."/>
            <person name="Grimwood J."/>
            <person name="Chapman J.A."/>
            <person name="Shapiro H."/>
            <person name="Aerts A."/>
            <person name="Otillar R.P."/>
            <person name="Terry A.Y."/>
            <person name="Boore J.L."/>
            <person name="Grigoriev I.V."/>
            <person name="Lindberg D.R."/>
            <person name="Seaver E.C."/>
            <person name="Weisblat D.A."/>
            <person name="Putnam N.H."/>
            <person name="Rokhsar D.S."/>
        </authorList>
    </citation>
    <scope>NUCLEOTIDE SEQUENCE</scope>
    <source>
        <strain evidence="13 15">I ESC-2004</strain>
    </source>
</reference>